<dbReference type="AlphaFoldDB" id="I2E2F0"/>
<sequence length="42" mass="4929">MWLEPFGNVSPFVSTYQPHNLQQYDAMVRPDQAVLRANLTRH</sequence>
<accession>I2E2F0</accession>
<protein>
    <submittedName>
        <fullName evidence="1">Uncharacterized protein</fullName>
    </submittedName>
</protein>
<evidence type="ECO:0000313" key="1">
    <source>
        <dbReference type="EMBL" id="AFJ91668.1"/>
    </source>
</evidence>
<geneLocation type="plasmid" evidence="1">
    <name>pHRC017</name>
</geneLocation>
<reference evidence="1" key="1">
    <citation type="journal article" date="2012" name="Mol. Plant Microbe Interact.">
        <title>Rhizobial plasmids that cause impaired symbiotic nitrogen fixation and enhanced host invasion.</title>
        <authorList>
            <person name="Crook M.B."/>
            <person name="Lindsay D.P."/>
            <person name="Biggs M.B."/>
            <person name="Bentley J.S."/>
            <person name="Price J.C."/>
            <person name="Clement S.C."/>
            <person name="Clement M.J."/>
            <person name="Long S.R."/>
            <person name="Griffitts J.S."/>
        </authorList>
    </citation>
    <scope>NUCLEOTIDE SEQUENCE</scope>
    <source>
        <strain evidence="1">C017</strain>
        <plasmid evidence="1">pHRC017</plasmid>
    </source>
</reference>
<proteinExistence type="predicted"/>
<gene>
    <name evidence="1" type="ORF">pHRC017_0710</name>
</gene>
<name>I2E2F0_RHIML</name>
<dbReference type="EMBL" id="JQ665880">
    <property type="protein sequence ID" value="AFJ91668.1"/>
    <property type="molecule type" value="Genomic_DNA"/>
</dbReference>
<keyword evidence="1" id="KW-0614">Plasmid</keyword>
<organism evidence="1">
    <name type="scientific">Rhizobium meliloti</name>
    <name type="common">Ensifer meliloti</name>
    <name type="synonym">Sinorhizobium meliloti</name>
    <dbReference type="NCBI Taxonomy" id="382"/>
    <lineage>
        <taxon>Bacteria</taxon>
        <taxon>Pseudomonadati</taxon>
        <taxon>Pseudomonadota</taxon>
        <taxon>Alphaproteobacteria</taxon>
        <taxon>Hyphomicrobiales</taxon>
        <taxon>Rhizobiaceae</taxon>
        <taxon>Sinorhizobium/Ensifer group</taxon>
        <taxon>Sinorhizobium</taxon>
    </lineage>
</organism>